<feature type="domain" description="Exonuclease" evidence="1">
    <location>
        <begin position="133"/>
        <end position="306"/>
    </location>
</feature>
<dbReference type="InterPro" id="IPR012337">
    <property type="entry name" value="RNaseH-like_sf"/>
</dbReference>
<dbReference type="InterPro" id="IPR036397">
    <property type="entry name" value="RNaseH_sf"/>
</dbReference>
<proteinExistence type="predicted"/>
<protein>
    <submittedName>
        <fullName evidence="2">DNA polymerase III polC-type</fullName>
        <ecNumber evidence="2">2.7.7.7</ecNumber>
    </submittedName>
</protein>
<dbReference type="Pfam" id="PF10335">
    <property type="entry name" value="DUF294_C"/>
    <property type="match status" value="1"/>
</dbReference>
<dbReference type="Proteomes" id="UP000275777">
    <property type="component" value="Chromosome"/>
</dbReference>
<gene>
    <name evidence="2" type="primary">polC_3</name>
    <name evidence="2" type="ORF">NCTC9695_04279</name>
</gene>
<keyword evidence="2" id="KW-0808">Transferase</keyword>
<dbReference type="EC" id="2.7.7.7" evidence="2"/>
<dbReference type="PANTHER" id="PTHR30231:SF7">
    <property type="entry name" value="BLR4117 PROTEIN"/>
    <property type="match status" value="1"/>
</dbReference>
<dbReference type="CDD" id="cd06127">
    <property type="entry name" value="DEDDh"/>
    <property type="match status" value="1"/>
</dbReference>
<dbReference type="Gene3D" id="3.30.420.10">
    <property type="entry name" value="Ribonuclease H-like superfamily/Ribonuclease H"/>
    <property type="match status" value="1"/>
</dbReference>
<dbReference type="GO" id="GO:0003676">
    <property type="term" value="F:nucleic acid binding"/>
    <property type="evidence" value="ECO:0007669"/>
    <property type="project" value="InterPro"/>
</dbReference>
<dbReference type="InterPro" id="IPR013520">
    <property type="entry name" value="Ribonucl_H"/>
</dbReference>
<dbReference type="InterPro" id="IPR018821">
    <property type="entry name" value="DUF294_put_nucleoTrafse_sb-bd"/>
</dbReference>
<dbReference type="GO" id="GO:0008408">
    <property type="term" value="F:3'-5' exonuclease activity"/>
    <property type="evidence" value="ECO:0007669"/>
    <property type="project" value="TreeGrafter"/>
</dbReference>
<reference evidence="2 3" key="1">
    <citation type="submission" date="2018-12" db="EMBL/GenBank/DDBJ databases">
        <authorList>
            <consortium name="Pathogen Informatics"/>
        </authorList>
    </citation>
    <scope>NUCLEOTIDE SEQUENCE [LARGE SCALE GENOMIC DNA]</scope>
    <source>
        <strain evidence="2 3">NCTC9695</strain>
    </source>
</reference>
<dbReference type="GO" id="GO:0003887">
    <property type="term" value="F:DNA-directed DNA polymerase activity"/>
    <property type="evidence" value="ECO:0007669"/>
    <property type="project" value="UniProtKB-EC"/>
</dbReference>
<name>A0A447TFY2_CHRVL</name>
<evidence type="ECO:0000259" key="1">
    <source>
        <dbReference type="SMART" id="SM00479"/>
    </source>
</evidence>
<keyword evidence="2" id="KW-0548">Nucleotidyltransferase</keyword>
<organism evidence="2 3">
    <name type="scientific">Chromobacterium violaceum</name>
    <dbReference type="NCBI Taxonomy" id="536"/>
    <lineage>
        <taxon>Bacteria</taxon>
        <taxon>Pseudomonadati</taxon>
        <taxon>Pseudomonadota</taxon>
        <taxon>Betaproteobacteria</taxon>
        <taxon>Neisseriales</taxon>
        <taxon>Chromobacteriaceae</taxon>
        <taxon>Chromobacterium</taxon>
    </lineage>
</organism>
<dbReference type="SMART" id="SM00479">
    <property type="entry name" value="EXOIII"/>
    <property type="match status" value="1"/>
</dbReference>
<accession>A0A447TFY2</accession>
<dbReference type="EMBL" id="LR134182">
    <property type="protein sequence ID" value="VEB43819.1"/>
    <property type="molecule type" value="Genomic_DNA"/>
</dbReference>
<sequence length="306" mass="33062">MHGLRALALENGIAAPSSADRARLLAAAGKLEAGLADDIQEALAFLSQLRLEHGLKRLDAGQSPDNLIEPEALSTLERDLLKDALAVAKRFKTQLRHHYRLGASDAGAAAAALAAGEAARPGMGRPAGRAPGEVVSLDCETTSLNVSEAELLSIGAVKLRGDRILHSEALYLLVKPDSVPSAGNIAVHGLRRRDLAEGLPAREAVSRLLAFIGGRPLLGYYLEYDVAVLNKYVKPWLGIGLPQRQIELSARYYDYRFRQRPDSHIDLSLDALHRELGVPALPRHDALNDALSAAMLYQALRRRGFG</sequence>
<dbReference type="NCBIfam" id="NF006601">
    <property type="entry name" value="PRK09145.1"/>
    <property type="match status" value="1"/>
</dbReference>
<dbReference type="SUPFAM" id="SSF53098">
    <property type="entry name" value="Ribonuclease H-like"/>
    <property type="match status" value="1"/>
</dbReference>
<dbReference type="Pfam" id="PF00929">
    <property type="entry name" value="RNase_T"/>
    <property type="match status" value="1"/>
</dbReference>
<dbReference type="PANTHER" id="PTHR30231">
    <property type="entry name" value="DNA POLYMERASE III SUBUNIT EPSILON"/>
    <property type="match status" value="1"/>
</dbReference>
<dbReference type="GO" id="GO:0005829">
    <property type="term" value="C:cytosol"/>
    <property type="evidence" value="ECO:0007669"/>
    <property type="project" value="TreeGrafter"/>
</dbReference>
<dbReference type="AlphaFoldDB" id="A0A447TFY2"/>
<evidence type="ECO:0000313" key="3">
    <source>
        <dbReference type="Proteomes" id="UP000275777"/>
    </source>
</evidence>
<evidence type="ECO:0000313" key="2">
    <source>
        <dbReference type="EMBL" id="VEB43819.1"/>
    </source>
</evidence>